<feature type="compositionally biased region" description="Low complexity" evidence="1">
    <location>
        <begin position="575"/>
        <end position="584"/>
    </location>
</feature>
<feature type="region of interest" description="Disordered" evidence="1">
    <location>
        <begin position="545"/>
        <end position="590"/>
    </location>
</feature>
<feature type="compositionally biased region" description="Acidic residues" evidence="1">
    <location>
        <begin position="89"/>
        <end position="99"/>
    </location>
</feature>
<evidence type="ECO:0000313" key="2">
    <source>
        <dbReference type="EMBL" id="TQV98940.1"/>
    </source>
</evidence>
<organism evidence="2 3">
    <name type="scientific">Cordyceps javanica</name>
    <dbReference type="NCBI Taxonomy" id="43265"/>
    <lineage>
        <taxon>Eukaryota</taxon>
        <taxon>Fungi</taxon>
        <taxon>Dikarya</taxon>
        <taxon>Ascomycota</taxon>
        <taxon>Pezizomycotina</taxon>
        <taxon>Sordariomycetes</taxon>
        <taxon>Hypocreomycetidae</taxon>
        <taxon>Hypocreales</taxon>
        <taxon>Cordycipitaceae</taxon>
        <taxon>Cordyceps</taxon>
    </lineage>
</organism>
<comment type="caution">
    <text evidence="2">The sequence shown here is derived from an EMBL/GenBank/DDBJ whole genome shotgun (WGS) entry which is preliminary data.</text>
</comment>
<feature type="compositionally biased region" description="Polar residues" evidence="1">
    <location>
        <begin position="301"/>
        <end position="320"/>
    </location>
</feature>
<feature type="region of interest" description="Disordered" evidence="1">
    <location>
        <begin position="1"/>
        <end position="356"/>
    </location>
</feature>
<gene>
    <name evidence="2" type="ORF">IF1G_03020</name>
</gene>
<feature type="region of interest" description="Disordered" evidence="1">
    <location>
        <begin position="678"/>
        <end position="706"/>
    </location>
</feature>
<accession>A0A545W875</accession>
<feature type="compositionally biased region" description="Basic and acidic residues" evidence="1">
    <location>
        <begin position="182"/>
        <end position="198"/>
    </location>
</feature>
<feature type="compositionally biased region" description="Basic and acidic residues" evidence="1">
    <location>
        <begin position="141"/>
        <end position="173"/>
    </location>
</feature>
<feature type="compositionally biased region" description="Polar residues" evidence="1">
    <location>
        <begin position="880"/>
        <end position="900"/>
    </location>
</feature>
<feature type="region of interest" description="Disordered" evidence="1">
    <location>
        <begin position="616"/>
        <end position="666"/>
    </location>
</feature>
<sequence length="935" mass="99533">MDDPWSTPWAVDDTSATTASASSGPPPPTTPKPAATFAPLPGAGGASTPAEGGSRLELGGGFGGFDDSPWAGASAAATTTTINSFDTSRDDDDNDDEEGWGGWDDGKKNAWTGRAEDAAAPVVFRERPLDDGFSPPWGLPDQEKDSGADARREELVHQADTKVRFGGEGEARHVPAVAAADGDSKKDAATLLQDERDAWTAPRKSAETPPQQTTAEDAIVVPALLASEPVQVEDPTMTEDAGGQPASQRDDREEDSQADPDAHKQLQQRTSKVQELVDMYDGIAKKAVRPPREGVARDSMLTRSAETSQEDLSTQTSVGSENCDVDKGSSSDEEGEGTEEATFSTEAETSSKEDFGALEAVPPRIDDANNEEAKPVLVEAARFTSNDKAIPHFKYDEQPQATITKSTTKHPPYPIDLSNLDDLFPSSTASTTCPEPVPDVIIDSSCTTTSERKTWYRISRAGSARRHDSGGGDDENQDYRRVTWAASEVRTKTLHIVRRWMEQDSIAGRVVLGSRKAGPLGASMFNWDSSEPAVEISELLRQRVQNGGGHHHHARNRSLPSRADDDDDDDDDTAPRTPVTATATGSFGGWTTAGVSVQSTPSVVVYSPAFAAAPSKKTGAVGLTQPPPPDSPPPPDEMPRSPWEDDEQEQRVEKKTITELMPPPPVLLNAGAAVVASSRELTRLETEAQTTRLDEADDDDDNYDDDDDWGEMISSPPVDSSTAVAALSAPAELTKTPLPRSFDESHEGPNALGVFVASAMTRAKPPPPIRTAGVTTSAAPSPIWTPSMSSPALEPMRASVDSTRIKPGAGTPTLASTPVLEAPRASMTSSRMSMEHAWTPPVSTPTADYRTSMEAAGAHSAATPPTNHGAYKPSMESAWTQQTARAVSPSTPPITSTKQPASRGAVPFEDSCTPDERGMIDEALKGIPDLSYMLR</sequence>
<keyword evidence="3" id="KW-1185">Reference proteome</keyword>
<proteinExistence type="predicted"/>
<reference evidence="2 3" key="1">
    <citation type="journal article" date="2019" name="Appl. Microbiol. Biotechnol.">
        <title>Genome sequence of Isaria javanica and comparative genome analysis insights into family S53 peptidase evolution in fungal entomopathogens.</title>
        <authorList>
            <person name="Lin R."/>
            <person name="Zhang X."/>
            <person name="Xin B."/>
            <person name="Zou M."/>
            <person name="Gao Y."/>
            <person name="Qin F."/>
            <person name="Hu Q."/>
            <person name="Xie B."/>
            <person name="Cheng X."/>
        </authorList>
    </citation>
    <scope>NUCLEOTIDE SEQUENCE [LARGE SCALE GENOMIC DNA]</scope>
    <source>
        <strain evidence="2 3">IJ1G</strain>
    </source>
</reference>
<feature type="region of interest" description="Disordered" evidence="1">
    <location>
        <begin position="880"/>
        <end position="916"/>
    </location>
</feature>
<feature type="compositionally biased region" description="Acidic residues" evidence="1">
    <location>
        <begin position="695"/>
        <end position="706"/>
    </location>
</feature>
<feature type="compositionally biased region" description="Basic and acidic residues" evidence="1">
    <location>
        <begin position="637"/>
        <end position="657"/>
    </location>
</feature>
<evidence type="ECO:0000313" key="3">
    <source>
        <dbReference type="Proteomes" id="UP000315783"/>
    </source>
</evidence>
<feature type="compositionally biased region" description="Low complexity" evidence="1">
    <location>
        <begin position="65"/>
        <end position="81"/>
    </location>
</feature>
<feature type="compositionally biased region" description="Low complexity" evidence="1">
    <location>
        <begin position="14"/>
        <end position="23"/>
    </location>
</feature>
<dbReference type="OrthoDB" id="3941134at2759"/>
<feature type="compositionally biased region" description="Low complexity" evidence="1">
    <location>
        <begin position="32"/>
        <end position="41"/>
    </location>
</feature>
<protein>
    <submittedName>
        <fullName evidence="2">Glucan 1, 4-alpha-glucosidase</fullName>
    </submittedName>
</protein>
<feature type="region of interest" description="Disordered" evidence="1">
    <location>
        <begin position="768"/>
        <end position="794"/>
    </location>
</feature>
<dbReference type="AlphaFoldDB" id="A0A545W875"/>
<name>A0A545W875_9HYPO</name>
<feature type="compositionally biased region" description="Pro residues" evidence="1">
    <location>
        <begin position="625"/>
        <end position="636"/>
    </location>
</feature>
<feature type="compositionally biased region" description="Polar residues" evidence="1">
    <location>
        <begin position="773"/>
        <end position="790"/>
    </location>
</feature>
<dbReference type="STRING" id="43265.A0A545W875"/>
<dbReference type="EMBL" id="SPUK01000003">
    <property type="protein sequence ID" value="TQV98940.1"/>
    <property type="molecule type" value="Genomic_DNA"/>
</dbReference>
<evidence type="ECO:0000256" key="1">
    <source>
        <dbReference type="SAM" id="MobiDB-lite"/>
    </source>
</evidence>
<dbReference type="Proteomes" id="UP000315783">
    <property type="component" value="Unassembled WGS sequence"/>
</dbReference>